<dbReference type="SUPFAM" id="SSF81321">
    <property type="entry name" value="Family A G protein-coupled receptor-like"/>
    <property type="match status" value="1"/>
</dbReference>
<gene>
    <name evidence="4" type="ORF">BOX15_Mlig020793g1</name>
    <name evidence="3" type="ORF">BOX15_Mlig020793g2</name>
    <name evidence="5" type="ORF">BOX15_Mlig020793g3</name>
</gene>
<keyword evidence="6" id="KW-1185">Reference proteome</keyword>
<name>A0A267G4Y2_9PLAT</name>
<feature type="region of interest" description="Disordered" evidence="1">
    <location>
        <begin position="448"/>
        <end position="470"/>
    </location>
</feature>
<feature type="transmembrane region" description="Helical" evidence="2">
    <location>
        <begin position="95"/>
        <end position="117"/>
    </location>
</feature>
<feature type="transmembrane region" description="Helical" evidence="2">
    <location>
        <begin position="129"/>
        <end position="148"/>
    </location>
</feature>
<dbReference type="AlphaFoldDB" id="A0A267G4Y2"/>
<feature type="transmembrane region" description="Helical" evidence="2">
    <location>
        <begin position="274"/>
        <end position="293"/>
    </location>
</feature>
<sequence>MDLEQPHDHALDAQQLHGGAEQSAVYAVASLSLISNVCLIGVVLIQRQTRRLRLAFLLHSAFLNLLLSGLAFAFGNGLRPGGISSDSCRNLTTSYIIFQTVWVFNLIPVACCEIYYLDGGSGRPRGSTCCVAFGIALVYTCSAILHLGPTLIGANFDWSASDARCVFLHGHKKNYTVYLMWMTIVTVALGVTAYYLASFRRSIDESMRCRLRNAALRCLQKRRQRSASEKAAEPGAHGFAAAAATMAESMLTSDVALASRLADLAALRTNRQRVLCGICGICVLCWYPLYLLVLSDPHFKAPVALYHLFTVLGFAKTLFEPLCVLAFDRTIARPLMKLWPCTWHLRYVSEEEIDDRLVSAAAAGCPERSDSISGIASVSTSGRRVGGGGEGGRSQLQAAGSPAPLPPILHQPQSAARPMMLHSRAAQPRFLLTTPNNFVDQDDFDQLEQRQWRSPTPPEVFSPSSPLGYY</sequence>
<evidence type="ECO:0000256" key="2">
    <source>
        <dbReference type="SAM" id="Phobius"/>
    </source>
</evidence>
<reference evidence="5 6" key="1">
    <citation type="submission" date="2017-06" db="EMBL/GenBank/DDBJ databases">
        <title>A platform for efficient transgenesis in Macrostomum lignano, a flatworm model organism for stem cell research.</title>
        <authorList>
            <person name="Berezikov E."/>
        </authorList>
    </citation>
    <scope>NUCLEOTIDE SEQUENCE [LARGE SCALE GENOMIC DNA]</scope>
    <source>
        <strain evidence="5">DV1</strain>
        <tissue evidence="5">Whole organism</tissue>
    </source>
</reference>
<keyword evidence="2" id="KW-1133">Transmembrane helix</keyword>
<feature type="transmembrane region" description="Helical" evidence="2">
    <location>
        <begin position="52"/>
        <end position="75"/>
    </location>
</feature>
<evidence type="ECO:0000256" key="1">
    <source>
        <dbReference type="SAM" id="MobiDB-lite"/>
    </source>
</evidence>
<evidence type="ECO:0000313" key="5">
    <source>
        <dbReference type="EMBL" id="PAA81073.1"/>
    </source>
</evidence>
<dbReference type="EMBL" id="NIVC01000551">
    <property type="protein sequence ID" value="PAA81073.1"/>
    <property type="molecule type" value="Genomic_DNA"/>
</dbReference>
<evidence type="ECO:0000313" key="3">
    <source>
        <dbReference type="EMBL" id="PAA47593.1"/>
    </source>
</evidence>
<dbReference type="EMBL" id="NIVC01002641">
    <property type="protein sequence ID" value="PAA56287.1"/>
    <property type="molecule type" value="Genomic_DNA"/>
</dbReference>
<evidence type="ECO:0008006" key="7">
    <source>
        <dbReference type="Google" id="ProtNLM"/>
    </source>
</evidence>
<keyword evidence="2" id="KW-0812">Transmembrane</keyword>
<keyword evidence="2" id="KW-0472">Membrane</keyword>
<dbReference type="EMBL" id="NIVC01004398">
    <property type="protein sequence ID" value="PAA47593.1"/>
    <property type="molecule type" value="Genomic_DNA"/>
</dbReference>
<organism evidence="5 6">
    <name type="scientific">Macrostomum lignano</name>
    <dbReference type="NCBI Taxonomy" id="282301"/>
    <lineage>
        <taxon>Eukaryota</taxon>
        <taxon>Metazoa</taxon>
        <taxon>Spiralia</taxon>
        <taxon>Lophotrochozoa</taxon>
        <taxon>Platyhelminthes</taxon>
        <taxon>Rhabditophora</taxon>
        <taxon>Macrostomorpha</taxon>
        <taxon>Macrostomida</taxon>
        <taxon>Macrostomidae</taxon>
        <taxon>Macrostomum</taxon>
    </lineage>
</organism>
<protein>
    <recommendedName>
        <fullName evidence="7">G_PROTEIN_RECEP_F1_2 domain-containing protein</fullName>
    </recommendedName>
</protein>
<dbReference type="Gene3D" id="1.20.1070.10">
    <property type="entry name" value="Rhodopsin 7-helix transmembrane proteins"/>
    <property type="match status" value="1"/>
</dbReference>
<evidence type="ECO:0000313" key="4">
    <source>
        <dbReference type="EMBL" id="PAA56287.1"/>
    </source>
</evidence>
<evidence type="ECO:0000313" key="6">
    <source>
        <dbReference type="Proteomes" id="UP000215902"/>
    </source>
</evidence>
<feature type="region of interest" description="Disordered" evidence="1">
    <location>
        <begin position="378"/>
        <end position="417"/>
    </location>
</feature>
<accession>A0A267G4Y2</accession>
<feature type="transmembrane region" description="Helical" evidence="2">
    <location>
        <begin position="178"/>
        <end position="197"/>
    </location>
</feature>
<comment type="caution">
    <text evidence="5">The sequence shown here is derived from an EMBL/GenBank/DDBJ whole genome shotgun (WGS) entry which is preliminary data.</text>
</comment>
<feature type="transmembrane region" description="Helical" evidence="2">
    <location>
        <begin position="305"/>
        <end position="327"/>
    </location>
</feature>
<dbReference type="STRING" id="282301.A0A267G4Y2"/>
<proteinExistence type="predicted"/>
<feature type="transmembrane region" description="Helical" evidence="2">
    <location>
        <begin position="24"/>
        <end position="45"/>
    </location>
</feature>
<dbReference type="Proteomes" id="UP000215902">
    <property type="component" value="Unassembled WGS sequence"/>
</dbReference>
<dbReference type="OrthoDB" id="10037292at2759"/>